<dbReference type="InterPro" id="IPR000390">
    <property type="entry name" value="Small_drug/metabolite_transptr"/>
</dbReference>
<keyword evidence="2" id="KW-0813">Transport</keyword>
<keyword evidence="6 10" id="KW-0472">Membrane</keyword>
<keyword evidence="12" id="KW-1185">Reference proteome</keyword>
<dbReference type="PANTHER" id="PTHR30561:SF0">
    <property type="entry name" value="GUANIDINIUM EXPORTER"/>
    <property type="match status" value="1"/>
</dbReference>
<dbReference type="SUPFAM" id="SSF103481">
    <property type="entry name" value="Multidrug resistance efflux transporter EmrE"/>
    <property type="match status" value="1"/>
</dbReference>
<name>A0A3M8T3K1_9GAMM</name>
<protein>
    <recommendedName>
        <fullName evidence="8">Guanidinium exporter</fullName>
    </recommendedName>
</protein>
<dbReference type="Gene3D" id="1.10.3730.20">
    <property type="match status" value="1"/>
</dbReference>
<dbReference type="PANTHER" id="PTHR30561">
    <property type="entry name" value="SMR FAMILY PROTON-DEPENDENT DRUG EFFLUX TRANSPORTER SUGE"/>
    <property type="match status" value="1"/>
</dbReference>
<dbReference type="InterPro" id="IPR037185">
    <property type="entry name" value="EmrE-like"/>
</dbReference>
<evidence type="ECO:0000256" key="8">
    <source>
        <dbReference type="ARBA" id="ARBA00039168"/>
    </source>
</evidence>
<evidence type="ECO:0000313" key="11">
    <source>
        <dbReference type="EMBL" id="RNF86246.1"/>
    </source>
</evidence>
<evidence type="ECO:0000256" key="5">
    <source>
        <dbReference type="ARBA" id="ARBA00022989"/>
    </source>
</evidence>
<dbReference type="GO" id="GO:0005886">
    <property type="term" value="C:plasma membrane"/>
    <property type="evidence" value="ECO:0007669"/>
    <property type="project" value="UniProtKB-SubCell"/>
</dbReference>
<keyword evidence="5 10" id="KW-1133">Transmembrane helix</keyword>
<feature type="transmembrane region" description="Helical" evidence="10">
    <location>
        <begin position="88"/>
        <end position="107"/>
    </location>
</feature>
<dbReference type="InterPro" id="IPR045324">
    <property type="entry name" value="Small_multidrug_res"/>
</dbReference>
<evidence type="ECO:0000256" key="2">
    <source>
        <dbReference type="ARBA" id="ARBA00022448"/>
    </source>
</evidence>
<keyword evidence="3" id="KW-1003">Cell membrane</keyword>
<dbReference type="EMBL" id="RIBS01000001">
    <property type="protein sequence ID" value="RNF86246.1"/>
    <property type="molecule type" value="Genomic_DNA"/>
</dbReference>
<comment type="caution">
    <text evidence="11">The sequence shown here is derived from an EMBL/GenBank/DDBJ whole genome shotgun (WGS) entry which is preliminary data.</text>
</comment>
<evidence type="ECO:0000256" key="3">
    <source>
        <dbReference type="ARBA" id="ARBA00022475"/>
    </source>
</evidence>
<dbReference type="RefSeq" id="WP_123086365.1">
    <property type="nucleotide sequence ID" value="NZ_RIBS01000001.1"/>
</dbReference>
<comment type="similarity">
    <text evidence="7">Belongs to the drug/metabolite transporter (DMT) superfamily. Small multidrug resistance (SMR) (TC 2.A.7.1) family. Gdx/SugE subfamily.</text>
</comment>
<dbReference type="OrthoDB" id="9808638at2"/>
<evidence type="ECO:0000256" key="9">
    <source>
        <dbReference type="RuleBase" id="RU003942"/>
    </source>
</evidence>
<evidence type="ECO:0000256" key="1">
    <source>
        <dbReference type="ARBA" id="ARBA00004651"/>
    </source>
</evidence>
<evidence type="ECO:0000256" key="4">
    <source>
        <dbReference type="ARBA" id="ARBA00022692"/>
    </source>
</evidence>
<organism evidence="11 12">
    <name type="scientific">Montanilutibacter psychrotolerans</name>
    <dbReference type="NCBI Taxonomy" id="1327343"/>
    <lineage>
        <taxon>Bacteria</taxon>
        <taxon>Pseudomonadati</taxon>
        <taxon>Pseudomonadota</taxon>
        <taxon>Gammaproteobacteria</taxon>
        <taxon>Lysobacterales</taxon>
        <taxon>Lysobacteraceae</taxon>
        <taxon>Montanilutibacter</taxon>
    </lineage>
</organism>
<dbReference type="Pfam" id="PF00893">
    <property type="entry name" value="Multi_Drug_Res"/>
    <property type="match status" value="1"/>
</dbReference>
<evidence type="ECO:0000256" key="6">
    <source>
        <dbReference type="ARBA" id="ARBA00023136"/>
    </source>
</evidence>
<keyword evidence="4 9" id="KW-0812">Transmembrane</keyword>
<feature type="transmembrane region" description="Helical" evidence="10">
    <location>
        <begin position="64"/>
        <end position="82"/>
    </location>
</feature>
<evidence type="ECO:0000256" key="7">
    <source>
        <dbReference type="ARBA" id="ARBA00038151"/>
    </source>
</evidence>
<comment type="subcellular location">
    <subcellularLocation>
        <location evidence="1 9">Cell membrane</location>
        <topology evidence="1 9">Multi-pass membrane protein</topology>
    </subcellularLocation>
</comment>
<dbReference type="Proteomes" id="UP000267049">
    <property type="component" value="Unassembled WGS sequence"/>
</dbReference>
<sequence length="111" mass="11311">MKPALAWWLLLIAGGLDVLWAASMKLSAGYTRPGWTAVSIVALIGFVVLLGKVLAVLPVGSAYVVWTGIGAAGTVLLGAVVFGEPLNAMRVLGIVLVVAGVAMLRTVPAAT</sequence>
<evidence type="ECO:0000256" key="10">
    <source>
        <dbReference type="SAM" id="Phobius"/>
    </source>
</evidence>
<accession>A0A3M8T3K1</accession>
<evidence type="ECO:0000313" key="12">
    <source>
        <dbReference type="Proteomes" id="UP000267049"/>
    </source>
</evidence>
<feature type="transmembrane region" description="Helical" evidence="10">
    <location>
        <begin position="37"/>
        <end position="57"/>
    </location>
</feature>
<dbReference type="GO" id="GO:0022857">
    <property type="term" value="F:transmembrane transporter activity"/>
    <property type="evidence" value="ECO:0007669"/>
    <property type="project" value="InterPro"/>
</dbReference>
<proteinExistence type="inferred from homology"/>
<reference evidence="11 12" key="1">
    <citation type="submission" date="2018-11" db="EMBL/GenBank/DDBJ databases">
        <title>Lysobacter cryohumiis sp. nov., isolated from soil in the Tianshan Mountains, Xinjiang, China.</title>
        <authorList>
            <person name="Luo Y."/>
            <person name="Sheng H."/>
        </authorList>
    </citation>
    <scope>NUCLEOTIDE SEQUENCE [LARGE SCALE GENOMIC DNA]</scope>
    <source>
        <strain evidence="11 12">ZS60</strain>
    </source>
</reference>
<gene>
    <name evidence="11" type="ORF">EER27_02145</name>
</gene>
<dbReference type="AlphaFoldDB" id="A0A3M8T3K1"/>